<dbReference type="OrthoDB" id="6077660at2759"/>
<dbReference type="Proteomes" id="UP000694844">
    <property type="component" value="Chromosome 2"/>
</dbReference>
<name>A0A8B8CJW6_CRAVI</name>
<dbReference type="KEGG" id="cvn:111119137"/>
<dbReference type="RefSeq" id="XP_022314701.1">
    <property type="nucleotide sequence ID" value="XM_022458993.1"/>
</dbReference>
<gene>
    <name evidence="2" type="primary">LOC111119137</name>
</gene>
<accession>A0A8B8CJW6</accession>
<evidence type="ECO:0000313" key="1">
    <source>
        <dbReference type="Proteomes" id="UP000694844"/>
    </source>
</evidence>
<proteinExistence type="predicted"/>
<evidence type="ECO:0000313" key="2">
    <source>
        <dbReference type="RefSeq" id="XP_022314701.1"/>
    </source>
</evidence>
<dbReference type="AlphaFoldDB" id="A0A8B8CJW6"/>
<protein>
    <submittedName>
        <fullName evidence="2">Uncharacterized protein LOC111119137</fullName>
    </submittedName>
</protein>
<sequence length="351" mass="38696">MVWSLPYVIVTYPARRLAIVSCHIEAISKEPGTSIQITDRKVHSWWELVYKVVTGAPFGAHALLINNGTRNTNNLAAQQLTNQVLDHYKSDVMDDMHTNGVTKIRVSYYLGGVEVKYFVFDAVGATKTDWFSRSRLLETNYDITALTTAVGKSGEYFSIAGDTVSGGGALKRHFYVNEGYYGCEGDQGWVLVVDGPGPCLMDQVSTTTVYFVNTASFSLTPGVTADFMAVFVERGDKVGAFIRVIYHINQAVSQYVSAQRPSDPARRLAIVSCHIEAISKEPGTSIQITDRIQIRVSYYLGGVEVKYFVFDAVGATKTDWFSRSRLLKTNYDITALTTAVGKSGEYFSIAG</sequence>
<dbReference type="GeneID" id="111119137"/>
<organism evidence="1 2">
    <name type="scientific">Crassostrea virginica</name>
    <name type="common">Eastern oyster</name>
    <dbReference type="NCBI Taxonomy" id="6565"/>
    <lineage>
        <taxon>Eukaryota</taxon>
        <taxon>Metazoa</taxon>
        <taxon>Spiralia</taxon>
        <taxon>Lophotrochozoa</taxon>
        <taxon>Mollusca</taxon>
        <taxon>Bivalvia</taxon>
        <taxon>Autobranchia</taxon>
        <taxon>Pteriomorphia</taxon>
        <taxon>Ostreida</taxon>
        <taxon>Ostreoidea</taxon>
        <taxon>Ostreidae</taxon>
        <taxon>Crassostrea</taxon>
    </lineage>
</organism>
<keyword evidence="1" id="KW-1185">Reference proteome</keyword>
<reference evidence="2" key="1">
    <citation type="submission" date="2025-08" db="UniProtKB">
        <authorList>
            <consortium name="RefSeq"/>
        </authorList>
    </citation>
    <scope>IDENTIFICATION</scope>
    <source>
        <tissue evidence="2">Whole sample</tissue>
    </source>
</reference>